<dbReference type="Pfam" id="PF01943">
    <property type="entry name" value="Polysacc_synt"/>
    <property type="match status" value="1"/>
</dbReference>
<feature type="transmembrane region" description="Helical" evidence="6">
    <location>
        <begin position="161"/>
        <end position="179"/>
    </location>
</feature>
<gene>
    <name evidence="7" type="ORF">ACFR9U_15215</name>
</gene>
<accession>A0ABD6CDI2</accession>
<feature type="transmembrane region" description="Helical" evidence="6">
    <location>
        <begin position="185"/>
        <end position="207"/>
    </location>
</feature>
<feature type="transmembrane region" description="Helical" evidence="6">
    <location>
        <begin position="456"/>
        <end position="477"/>
    </location>
</feature>
<feature type="transmembrane region" description="Helical" evidence="6">
    <location>
        <begin position="332"/>
        <end position="352"/>
    </location>
</feature>
<evidence type="ECO:0000256" key="1">
    <source>
        <dbReference type="ARBA" id="ARBA00004651"/>
    </source>
</evidence>
<keyword evidence="5 6" id="KW-0472">Membrane</keyword>
<dbReference type="GO" id="GO:0005886">
    <property type="term" value="C:plasma membrane"/>
    <property type="evidence" value="ECO:0007669"/>
    <property type="project" value="UniProtKB-SubCell"/>
</dbReference>
<dbReference type="InterPro" id="IPR002797">
    <property type="entry name" value="Polysacc_synth"/>
</dbReference>
<proteinExistence type="predicted"/>
<dbReference type="Proteomes" id="UP001597119">
    <property type="component" value="Unassembled WGS sequence"/>
</dbReference>
<feature type="transmembrane region" description="Helical" evidence="6">
    <location>
        <begin position="7"/>
        <end position="28"/>
    </location>
</feature>
<evidence type="ECO:0000256" key="4">
    <source>
        <dbReference type="ARBA" id="ARBA00022989"/>
    </source>
</evidence>
<evidence type="ECO:0000313" key="7">
    <source>
        <dbReference type="EMBL" id="MFD1588330.1"/>
    </source>
</evidence>
<evidence type="ECO:0000256" key="3">
    <source>
        <dbReference type="ARBA" id="ARBA00022692"/>
    </source>
</evidence>
<dbReference type="RefSeq" id="WP_247381490.1">
    <property type="nucleotide sequence ID" value="NZ_JALLGV010000010.1"/>
</dbReference>
<sequence length="507" mass="54961">MSIDEDNISTLLSSASLILVGQLLFSVSKLGERIIIAQMLTPQAYGEVSIGLAVVMISTTVALVGLRQGVPRYISRYDDARDIRGAWVTGILIAGVIGSVVAIGLAVETETVVGLLFEQADSTGLLFLFAVAIPFVIGMQVGIGAIRGFENTLYRTYTRDLLYPGLRIAALVVFLWAGFGILAAGYAYLIAAVTTFVAVHVLLNRLIPLVGEVRTHVREMLTFSIPLVISTLLSRLLTRTDTLMLGYFDTSYQVGLYNAAFPLASALVLVLSSFGFMYLPMASRLDAENKREEVDAIYKVTTKWIYIVTFPGFLTMVVFSRDVIAVTFGAEYTPASTALSILALGFFTRATFGRSRETLSAFGHTTYLLVTNSFAFVLNIGLNLFLIPRYGSTGAAVASAVSFIGLNVAVFAFLSRQFGVSPFSRWTRRTVVVLPVCLFPPALVLDSQISLTLVPLVVFVAVAELAAIAVVTVTGCLQPEDEILIEFVENRIGIDVPLIRQYVTDST</sequence>
<feature type="transmembrane region" description="Helical" evidence="6">
    <location>
        <begin position="127"/>
        <end position="149"/>
    </location>
</feature>
<evidence type="ECO:0000256" key="2">
    <source>
        <dbReference type="ARBA" id="ARBA00022475"/>
    </source>
</evidence>
<organism evidence="7 8">
    <name type="scientific">Halorientalis brevis</name>
    <dbReference type="NCBI Taxonomy" id="1126241"/>
    <lineage>
        <taxon>Archaea</taxon>
        <taxon>Methanobacteriati</taxon>
        <taxon>Methanobacteriota</taxon>
        <taxon>Stenosarchaea group</taxon>
        <taxon>Halobacteria</taxon>
        <taxon>Halobacteriales</taxon>
        <taxon>Haloarculaceae</taxon>
        <taxon>Halorientalis</taxon>
    </lineage>
</organism>
<keyword evidence="3 6" id="KW-0812">Transmembrane</keyword>
<dbReference type="PANTHER" id="PTHR30250">
    <property type="entry name" value="PST FAMILY PREDICTED COLANIC ACID TRANSPORTER"/>
    <property type="match status" value="1"/>
</dbReference>
<keyword evidence="8" id="KW-1185">Reference proteome</keyword>
<keyword evidence="2" id="KW-1003">Cell membrane</keyword>
<comment type="subcellular location">
    <subcellularLocation>
        <location evidence="1">Cell membrane</location>
        <topology evidence="1">Multi-pass membrane protein</topology>
    </subcellularLocation>
</comment>
<dbReference type="EMBL" id="JBHUDJ010000011">
    <property type="protein sequence ID" value="MFD1588330.1"/>
    <property type="molecule type" value="Genomic_DNA"/>
</dbReference>
<feature type="transmembrane region" description="Helical" evidence="6">
    <location>
        <begin position="364"/>
        <end position="387"/>
    </location>
</feature>
<reference evidence="7 8" key="1">
    <citation type="journal article" date="2019" name="Int. J. Syst. Evol. Microbiol.">
        <title>The Global Catalogue of Microorganisms (GCM) 10K type strain sequencing project: providing services to taxonomists for standard genome sequencing and annotation.</title>
        <authorList>
            <consortium name="The Broad Institute Genomics Platform"/>
            <consortium name="The Broad Institute Genome Sequencing Center for Infectious Disease"/>
            <person name="Wu L."/>
            <person name="Ma J."/>
        </authorList>
    </citation>
    <scope>NUCLEOTIDE SEQUENCE [LARGE SCALE GENOMIC DNA]</scope>
    <source>
        <strain evidence="7 8">CGMCC 1.12125</strain>
    </source>
</reference>
<feature type="transmembrane region" description="Helical" evidence="6">
    <location>
        <begin position="300"/>
        <end position="320"/>
    </location>
</feature>
<feature type="transmembrane region" description="Helical" evidence="6">
    <location>
        <begin position="48"/>
        <end position="66"/>
    </location>
</feature>
<dbReference type="AlphaFoldDB" id="A0ABD6CDI2"/>
<feature type="transmembrane region" description="Helical" evidence="6">
    <location>
        <begin position="393"/>
        <end position="414"/>
    </location>
</feature>
<dbReference type="CDD" id="cd13128">
    <property type="entry name" value="MATE_Wzx_like"/>
    <property type="match status" value="1"/>
</dbReference>
<feature type="transmembrane region" description="Helical" evidence="6">
    <location>
        <begin position="86"/>
        <end position="107"/>
    </location>
</feature>
<feature type="transmembrane region" description="Helical" evidence="6">
    <location>
        <begin position="219"/>
        <end position="237"/>
    </location>
</feature>
<feature type="transmembrane region" description="Helical" evidence="6">
    <location>
        <begin position="426"/>
        <end position="444"/>
    </location>
</feature>
<keyword evidence="4 6" id="KW-1133">Transmembrane helix</keyword>
<protein>
    <submittedName>
        <fullName evidence="7">Flippase</fullName>
    </submittedName>
</protein>
<dbReference type="PANTHER" id="PTHR30250:SF27">
    <property type="entry name" value="POLYSACCHARIDE BIOSYNTHESIS PROTEIN"/>
    <property type="match status" value="1"/>
</dbReference>
<comment type="caution">
    <text evidence="7">The sequence shown here is derived from an EMBL/GenBank/DDBJ whole genome shotgun (WGS) entry which is preliminary data.</text>
</comment>
<dbReference type="InterPro" id="IPR050833">
    <property type="entry name" value="Poly_Biosynth_Transport"/>
</dbReference>
<feature type="transmembrane region" description="Helical" evidence="6">
    <location>
        <begin position="257"/>
        <end position="279"/>
    </location>
</feature>
<name>A0ABD6CDI2_9EURY</name>
<evidence type="ECO:0000256" key="6">
    <source>
        <dbReference type="SAM" id="Phobius"/>
    </source>
</evidence>
<evidence type="ECO:0000313" key="8">
    <source>
        <dbReference type="Proteomes" id="UP001597119"/>
    </source>
</evidence>
<evidence type="ECO:0000256" key="5">
    <source>
        <dbReference type="ARBA" id="ARBA00023136"/>
    </source>
</evidence>